<evidence type="ECO:0000256" key="3">
    <source>
        <dbReference type="ARBA" id="ARBA00022723"/>
    </source>
</evidence>
<keyword evidence="5" id="KW-0521">NADP</keyword>
<evidence type="ECO:0000256" key="8">
    <source>
        <dbReference type="RuleBase" id="RU361277"/>
    </source>
</evidence>
<organism evidence="10 11">
    <name type="scientific">Defluviicoccus vanus</name>
    <dbReference type="NCBI Taxonomy" id="111831"/>
    <lineage>
        <taxon>Bacteria</taxon>
        <taxon>Pseudomonadati</taxon>
        <taxon>Pseudomonadota</taxon>
        <taxon>Alphaproteobacteria</taxon>
        <taxon>Rhodospirillales</taxon>
        <taxon>Rhodospirillaceae</taxon>
        <taxon>Defluviicoccus</taxon>
    </lineage>
</organism>
<dbReference type="GO" id="GO:0008270">
    <property type="term" value="F:zinc ion binding"/>
    <property type="evidence" value="ECO:0007669"/>
    <property type="project" value="InterPro"/>
</dbReference>
<keyword evidence="4 8" id="KW-0862">Zinc</keyword>
<dbReference type="KEGG" id="dvn:HQ394_13755"/>
<dbReference type="RefSeq" id="WP_190260678.1">
    <property type="nucleotide sequence ID" value="NZ_CP053923.1"/>
</dbReference>
<comment type="cofactor">
    <cofactor evidence="1 8">
        <name>Zn(2+)</name>
        <dbReference type="ChEBI" id="CHEBI:29105"/>
    </cofactor>
</comment>
<dbReference type="PROSITE" id="PS00065">
    <property type="entry name" value="D_2_HYDROXYACID_DH_1"/>
    <property type="match status" value="1"/>
</dbReference>
<dbReference type="InterPro" id="IPR047109">
    <property type="entry name" value="CAD-like"/>
</dbReference>
<evidence type="ECO:0000256" key="1">
    <source>
        <dbReference type="ARBA" id="ARBA00001947"/>
    </source>
</evidence>
<evidence type="ECO:0000256" key="2">
    <source>
        <dbReference type="ARBA" id="ARBA00008072"/>
    </source>
</evidence>
<dbReference type="PROSITE" id="PS00059">
    <property type="entry name" value="ADH_ZINC"/>
    <property type="match status" value="1"/>
</dbReference>
<dbReference type="EC" id="1.1.1.2" evidence="7"/>
<dbReference type="InterPro" id="IPR011032">
    <property type="entry name" value="GroES-like_sf"/>
</dbReference>
<dbReference type="InterPro" id="IPR013154">
    <property type="entry name" value="ADH-like_N"/>
</dbReference>
<sequence length="337" mass="35877">MTEVKAMAALQAGEPLQPFSYELGPLGDDEVEVAVHYCGLCHSDLSMIDNEWHMSKYPLVPGHEIVGEVAAVGANVPHVRQGQTVGVGWYSRSCMHCHECMQGDHNLCSTAESTIVGRYGGFATRLRAHWGWVLPLPDGLDPATAGPLFCGGTTVFNPILQNHIRPTDRVGVVGIGGLGHLALQFLRAWGCHVTAFSTSPDKEAEAKQLGATDFVATAGPNALARLANSFAMILVTVNVPLDWEAYAKILKPRGCIHIVGAVPSVTIGGFTLIGGQKSISGTPLGSPATQADMLAFAARHAVAPIVEPFPMSKVNDALERLRSGKLRYRAVLQNDLG</sequence>
<dbReference type="InterPro" id="IPR029752">
    <property type="entry name" value="D-isomer_DH_CS1"/>
</dbReference>
<gene>
    <name evidence="10" type="ORF">HQ394_13755</name>
</gene>
<dbReference type="SMART" id="SM00829">
    <property type="entry name" value="PKS_ER"/>
    <property type="match status" value="1"/>
</dbReference>
<feature type="domain" description="Enoyl reductase (ER)" evidence="9">
    <location>
        <begin position="5"/>
        <end position="332"/>
    </location>
</feature>
<evidence type="ECO:0000256" key="7">
    <source>
        <dbReference type="ARBA" id="ARBA00024074"/>
    </source>
</evidence>
<evidence type="ECO:0000259" key="9">
    <source>
        <dbReference type="SMART" id="SM00829"/>
    </source>
</evidence>
<dbReference type="GO" id="GO:0008106">
    <property type="term" value="F:alcohol dehydrogenase (NADP+) activity"/>
    <property type="evidence" value="ECO:0007669"/>
    <property type="project" value="UniProtKB-EC"/>
</dbReference>
<proteinExistence type="inferred from homology"/>
<dbReference type="AlphaFoldDB" id="A0A7H1N3A6"/>
<dbReference type="SUPFAM" id="SSF50129">
    <property type="entry name" value="GroES-like"/>
    <property type="match status" value="1"/>
</dbReference>
<dbReference type="InterPro" id="IPR020843">
    <property type="entry name" value="ER"/>
</dbReference>
<dbReference type="InterPro" id="IPR013149">
    <property type="entry name" value="ADH-like_C"/>
</dbReference>
<dbReference type="InterPro" id="IPR002328">
    <property type="entry name" value="ADH_Zn_CS"/>
</dbReference>
<dbReference type="PANTHER" id="PTHR42683">
    <property type="entry name" value="ALDEHYDE REDUCTASE"/>
    <property type="match status" value="1"/>
</dbReference>
<dbReference type="Pfam" id="PF00107">
    <property type="entry name" value="ADH_zinc_N"/>
    <property type="match status" value="1"/>
</dbReference>
<dbReference type="InterPro" id="IPR036291">
    <property type="entry name" value="NAD(P)-bd_dom_sf"/>
</dbReference>
<keyword evidence="3 8" id="KW-0479">Metal-binding</keyword>
<accession>A0A7H1N3A6</accession>
<evidence type="ECO:0000313" key="10">
    <source>
        <dbReference type="EMBL" id="QNT70192.1"/>
    </source>
</evidence>
<dbReference type="Proteomes" id="UP000516369">
    <property type="component" value="Chromosome"/>
</dbReference>
<dbReference type="FunFam" id="3.40.50.720:FF:000022">
    <property type="entry name" value="Cinnamyl alcohol dehydrogenase"/>
    <property type="match status" value="1"/>
</dbReference>
<dbReference type="Gene3D" id="3.40.50.720">
    <property type="entry name" value="NAD(P)-binding Rossmann-like Domain"/>
    <property type="match status" value="1"/>
</dbReference>
<evidence type="ECO:0000313" key="11">
    <source>
        <dbReference type="Proteomes" id="UP000516369"/>
    </source>
</evidence>
<evidence type="ECO:0000256" key="5">
    <source>
        <dbReference type="ARBA" id="ARBA00022857"/>
    </source>
</evidence>
<comment type="similarity">
    <text evidence="2 8">Belongs to the zinc-containing alcohol dehydrogenase family.</text>
</comment>
<dbReference type="FunFam" id="3.90.180.10:FF:000018">
    <property type="entry name" value="NAD(P)-dependent alcohol dehydrogenase"/>
    <property type="match status" value="1"/>
</dbReference>
<reference evidence="10 11" key="1">
    <citation type="submission" date="2020-05" db="EMBL/GenBank/DDBJ databases">
        <title>Complete closed genome sequence of Defluviicoccus vanus.</title>
        <authorList>
            <person name="Bessarab I."/>
            <person name="Arumugam K."/>
            <person name="Maszenan A.M."/>
            <person name="Seviour R.J."/>
            <person name="Williams R.B."/>
        </authorList>
    </citation>
    <scope>NUCLEOTIDE SEQUENCE [LARGE SCALE GENOMIC DNA]</scope>
    <source>
        <strain evidence="10 11">Ben 114</strain>
    </source>
</reference>
<evidence type="ECO:0000256" key="4">
    <source>
        <dbReference type="ARBA" id="ARBA00022833"/>
    </source>
</evidence>
<dbReference type="SUPFAM" id="SSF51735">
    <property type="entry name" value="NAD(P)-binding Rossmann-fold domains"/>
    <property type="match status" value="1"/>
</dbReference>
<dbReference type="CDD" id="cd05283">
    <property type="entry name" value="CAD1"/>
    <property type="match status" value="1"/>
</dbReference>
<protein>
    <recommendedName>
        <fullName evidence="7">alcohol dehydrogenase (NADP(+))</fullName>
        <ecNumber evidence="7">1.1.1.2</ecNumber>
    </recommendedName>
</protein>
<name>A0A7H1N3A6_9PROT</name>
<evidence type="ECO:0000256" key="6">
    <source>
        <dbReference type="ARBA" id="ARBA00023002"/>
    </source>
</evidence>
<keyword evidence="11" id="KW-1185">Reference proteome</keyword>
<dbReference type="Gene3D" id="3.90.180.10">
    <property type="entry name" value="Medium-chain alcohol dehydrogenases, catalytic domain"/>
    <property type="match status" value="1"/>
</dbReference>
<dbReference type="EMBL" id="CP053923">
    <property type="protein sequence ID" value="QNT70192.1"/>
    <property type="molecule type" value="Genomic_DNA"/>
</dbReference>
<keyword evidence="6" id="KW-0560">Oxidoreductase</keyword>
<dbReference type="Pfam" id="PF08240">
    <property type="entry name" value="ADH_N"/>
    <property type="match status" value="1"/>
</dbReference>